<name>A0A0S7XHI1_9BACT</name>
<dbReference type="AlphaFoldDB" id="A0A0S7XHI1"/>
<dbReference type="PANTHER" id="PTHR21012:SF0">
    <property type="entry name" value="ASPARTATE 1-DECARBOXYLASE"/>
    <property type="match status" value="1"/>
</dbReference>
<evidence type="ECO:0000256" key="8">
    <source>
        <dbReference type="ARBA" id="ARBA00023317"/>
    </source>
</evidence>
<protein>
    <recommendedName>
        <fullName evidence="9">Aspartate 1-decarboxylase</fullName>
        <ecNumber evidence="9">4.1.1.11</ecNumber>
    </recommendedName>
    <alternativeName>
        <fullName evidence="9">Aspartate alpha-decarboxylase</fullName>
    </alternativeName>
    <component>
        <recommendedName>
            <fullName evidence="9">Aspartate 1-decarboxylase beta chain</fullName>
        </recommendedName>
    </component>
    <component>
        <recommendedName>
            <fullName evidence="9">Aspartate 1-decarboxylase alpha chain</fullName>
        </recommendedName>
    </component>
</protein>
<keyword evidence="4 9" id="KW-0068">Autocatalytic cleavage</keyword>
<dbReference type="PATRIC" id="fig|1704032.3.peg.1136"/>
<dbReference type="GO" id="GO:0004068">
    <property type="term" value="F:aspartate 1-decarboxylase activity"/>
    <property type="evidence" value="ECO:0007669"/>
    <property type="project" value="UniProtKB-UniRule"/>
</dbReference>
<dbReference type="Pfam" id="PF02261">
    <property type="entry name" value="Asp_decarbox"/>
    <property type="match status" value="1"/>
</dbReference>
<sequence length="126" mass="13795">MLRDMCKGKIHRATVTAAEPGYEGSITIDRRLMEAADLVAHERVQVLNHNNGERFETYVIEGEADSGVICLNGPAARRGQVGDLVTIIAYVWVEDAEARSWQPNLVYVDANNRIATTSVPAGDVGR</sequence>
<dbReference type="CDD" id="cd06919">
    <property type="entry name" value="Asp_decarbox"/>
    <property type="match status" value="1"/>
</dbReference>
<reference evidence="14 15" key="1">
    <citation type="journal article" date="2015" name="Microbiome">
        <title>Genomic resolution of linkages in carbon, nitrogen, and sulfur cycling among widespread estuary sediment bacteria.</title>
        <authorList>
            <person name="Baker B.J."/>
            <person name="Lazar C.S."/>
            <person name="Teske A.P."/>
            <person name="Dick G.J."/>
        </authorList>
    </citation>
    <scope>NUCLEOTIDE SEQUENCE [LARGE SCALE GENOMIC DNA]</scope>
    <source>
        <strain evidence="14">DG_56</strain>
    </source>
</reference>
<keyword evidence="6 9" id="KW-0456">Lyase</keyword>
<comment type="cofactor">
    <cofactor evidence="9 10">
        <name>pyruvate</name>
        <dbReference type="ChEBI" id="CHEBI:15361"/>
    </cofactor>
    <text evidence="9 10">Binds 1 pyruvoyl group covalently per subunit.</text>
</comment>
<feature type="modified residue" description="Pyruvic acid (Ser)" evidence="9 12">
    <location>
        <position position="25"/>
    </location>
</feature>
<keyword evidence="1 9" id="KW-0963">Cytoplasm</keyword>
<evidence type="ECO:0000256" key="13">
    <source>
        <dbReference type="PIRSR" id="PIRSR006246-5"/>
    </source>
</evidence>
<evidence type="ECO:0000256" key="11">
    <source>
        <dbReference type="PIRSR" id="PIRSR006246-2"/>
    </source>
</evidence>
<dbReference type="UniPathway" id="UPA00028">
    <property type="reaction ID" value="UER00002"/>
</dbReference>
<dbReference type="HAMAP" id="MF_00446">
    <property type="entry name" value="PanD"/>
    <property type="match status" value="1"/>
</dbReference>
<keyword evidence="5 9" id="KW-0865">Zymogen</keyword>
<organism evidence="14 15">
    <name type="scientific">candidate division KD3-62 bacterium DG_56</name>
    <dbReference type="NCBI Taxonomy" id="1704032"/>
    <lineage>
        <taxon>Bacteria</taxon>
        <taxon>candidate division KD3-62</taxon>
    </lineage>
</organism>
<comment type="PTM">
    <text evidence="9 12">Is synthesized initially as an inactive proenzyme, which is activated by self-cleavage at a specific serine bond to produce a beta-subunit with a hydroxyl group at its C-terminus and an alpha-subunit with a pyruvoyl group at its N-terminus.</text>
</comment>
<evidence type="ECO:0000313" key="14">
    <source>
        <dbReference type="EMBL" id="KPJ61896.1"/>
    </source>
</evidence>
<dbReference type="InterPro" id="IPR009010">
    <property type="entry name" value="Asp_de-COase-like_dom_sf"/>
</dbReference>
<feature type="chain" id="PRO_5014001088" description="Aspartate 1-decarboxylase alpha chain" evidence="9 13">
    <location>
        <begin position="25"/>
        <end position="126"/>
    </location>
</feature>
<proteinExistence type="inferred from homology"/>
<comment type="catalytic activity">
    <reaction evidence="9">
        <text>L-aspartate + H(+) = beta-alanine + CO2</text>
        <dbReference type="Rhea" id="RHEA:19497"/>
        <dbReference type="ChEBI" id="CHEBI:15378"/>
        <dbReference type="ChEBI" id="CHEBI:16526"/>
        <dbReference type="ChEBI" id="CHEBI:29991"/>
        <dbReference type="ChEBI" id="CHEBI:57966"/>
        <dbReference type="EC" id="4.1.1.11"/>
    </reaction>
</comment>
<gene>
    <name evidence="9" type="primary">panD</name>
    <name evidence="14" type="ORF">AMK68_05575</name>
</gene>
<dbReference type="NCBIfam" id="TIGR00223">
    <property type="entry name" value="panD"/>
    <property type="match status" value="1"/>
</dbReference>
<evidence type="ECO:0000256" key="4">
    <source>
        <dbReference type="ARBA" id="ARBA00022813"/>
    </source>
</evidence>
<evidence type="ECO:0000313" key="15">
    <source>
        <dbReference type="Proteomes" id="UP000052020"/>
    </source>
</evidence>
<evidence type="ECO:0000256" key="5">
    <source>
        <dbReference type="ARBA" id="ARBA00023145"/>
    </source>
</evidence>
<dbReference type="SUPFAM" id="SSF50692">
    <property type="entry name" value="ADC-like"/>
    <property type="match status" value="1"/>
</dbReference>
<keyword evidence="7 9" id="KW-0704">Schiff base</keyword>
<evidence type="ECO:0000256" key="6">
    <source>
        <dbReference type="ARBA" id="ARBA00023239"/>
    </source>
</evidence>
<evidence type="ECO:0000256" key="2">
    <source>
        <dbReference type="ARBA" id="ARBA00022655"/>
    </source>
</evidence>
<evidence type="ECO:0000256" key="12">
    <source>
        <dbReference type="PIRSR" id="PIRSR006246-3"/>
    </source>
</evidence>
<comment type="similarity">
    <text evidence="9">Belongs to the PanD family.</text>
</comment>
<feature type="binding site" evidence="9 11">
    <location>
        <position position="57"/>
    </location>
    <ligand>
        <name>substrate</name>
    </ligand>
</feature>
<feature type="binding site" evidence="9 11">
    <location>
        <begin position="73"/>
        <end position="75"/>
    </location>
    <ligand>
        <name>substrate</name>
    </ligand>
</feature>
<feature type="active site" description="Proton donor" evidence="9 10">
    <location>
        <position position="58"/>
    </location>
</feature>
<keyword evidence="8 9" id="KW-0670">Pyruvate</keyword>
<dbReference type="EMBL" id="LIZY01000140">
    <property type="protein sequence ID" value="KPJ61896.1"/>
    <property type="molecule type" value="Genomic_DNA"/>
</dbReference>
<comment type="caution">
    <text evidence="14">The sequence shown here is derived from an EMBL/GenBank/DDBJ whole genome shotgun (WGS) entry which is preliminary data.</text>
</comment>
<dbReference type="PIRSF" id="PIRSF006246">
    <property type="entry name" value="Asp_decarbox"/>
    <property type="match status" value="1"/>
</dbReference>
<dbReference type="GO" id="GO:0006523">
    <property type="term" value="P:alanine biosynthetic process"/>
    <property type="evidence" value="ECO:0007669"/>
    <property type="project" value="InterPro"/>
</dbReference>
<dbReference type="PANTHER" id="PTHR21012">
    <property type="entry name" value="ASPARTATE 1-DECARBOXYLASE"/>
    <property type="match status" value="1"/>
</dbReference>
<evidence type="ECO:0000256" key="7">
    <source>
        <dbReference type="ARBA" id="ARBA00023270"/>
    </source>
</evidence>
<dbReference type="InterPro" id="IPR003190">
    <property type="entry name" value="Asp_decarbox"/>
</dbReference>
<dbReference type="GO" id="GO:0015940">
    <property type="term" value="P:pantothenate biosynthetic process"/>
    <property type="evidence" value="ECO:0007669"/>
    <property type="project" value="UniProtKB-UniRule"/>
</dbReference>
<comment type="subcellular location">
    <subcellularLocation>
        <location evidence="9">Cytoplasm</location>
    </subcellularLocation>
</comment>
<dbReference type="EC" id="4.1.1.11" evidence="9"/>
<comment type="subunit">
    <text evidence="9">Heterooctamer of four alpha and four beta subunits.</text>
</comment>
<evidence type="ECO:0000256" key="10">
    <source>
        <dbReference type="PIRSR" id="PIRSR006246-1"/>
    </source>
</evidence>
<keyword evidence="2 9" id="KW-0566">Pantothenate biosynthesis</keyword>
<evidence type="ECO:0000256" key="1">
    <source>
        <dbReference type="ARBA" id="ARBA00022490"/>
    </source>
</evidence>
<keyword evidence="3 9" id="KW-0210">Decarboxylase</keyword>
<feature type="chain" id="PRO_5014001084" description="Aspartate 1-decarboxylase beta chain" evidence="9 13">
    <location>
        <begin position="1"/>
        <end position="24"/>
    </location>
</feature>
<dbReference type="GO" id="GO:0005829">
    <property type="term" value="C:cytosol"/>
    <property type="evidence" value="ECO:0007669"/>
    <property type="project" value="TreeGrafter"/>
</dbReference>
<evidence type="ECO:0000256" key="9">
    <source>
        <dbReference type="HAMAP-Rule" id="MF_00446"/>
    </source>
</evidence>
<dbReference type="Gene3D" id="2.40.40.20">
    <property type="match status" value="1"/>
</dbReference>
<feature type="active site" description="Schiff-base intermediate with substrate; via pyruvic acid" evidence="9 10">
    <location>
        <position position="25"/>
    </location>
</feature>
<comment type="pathway">
    <text evidence="9">Cofactor biosynthesis; (R)-pantothenate biosynthesis; beta-alanine from L-aspartate: step 1/1.</text>
</comment>
<comment type="function">
    <text evidence="9">Catalyzes the pyruvoyl-dependent decarboxylation of aspartate to produce beta-alanine.</text>
</comment>
<evidence type="ECO:0000256" key="3">
    <source>
        <dbReference type="ARBA" id="ARBA00022793"/>
    </source>
</evidence>
<dbReference type="Proteomes" id="UP000052020">
    <property type="component" value="Unassembled WGS sequence"/>
</dbReference>
<accession>A0A0S7XHI1</accession>